<evidence type="ECO:0000313" key="3">
    <source>
        <dbReference type="Proteomes" id="UP000605568"/>
    </source>
</evidence>
<proteinExistence type="predicted"/>
<feature type="chain" id="PRO_5046103158" evidence="1">
    <location>
        <begin position="46"/>
        <end position="119"/>
    </location>
</feature>
<accession>A0ABQ3MLA3</accession>
<keyword evidence="1" id="KW-0732">Signal</keyword>
<name>A0ABQ3MLA3_9PSEU</name>
<comment type="caution">
    <text evidence="2">The sequence shown here is derived from an EMBL/GenBank/DDBJ whole genome shotgun (WGS) entry which is preliminary data.</text>
</comment>
<organism evidence="2 3">
    <name type="scientific">Lentzea cavernae</name>
    <dbReference type="NCBI Taxonomy" id="2020703"/>
    <lineage>
        <taxon>Bacteria</taxon>
        <taxon>Bacillati</taxon>
        <taxon>Actinomycetota</taxon>
        <taxon>Actinomycetes</taxon>
        <taxon>Pseudonocardiales</taxon>
        <taxon>Pseudonocardiaceae</taxon>
        <taxon>Lentzea</taxon>
    </lineage>
</organism>
<evidence type="ECO:0000313" key="2">
    <source>
        <dbReference type="EMBL" id="GHH42273.1"/>
    </source>
</evidence>
<evidence type="ECO:0000256" key="1">
    <source>
        <dbReference type="SAM" id="SignalP"/>
    </source>
</evidence>
<keyword evidence="3" id="KW-1185">Reference proteome</keyword>
<sequence>MILSHRIHTEGFKMRTMRTRAAVATSCVLAAVFGSIVFTASPAAAVPLNCDAAVASNGVGSAWCSNGTGQVRVAIGCERWGWWQTVYGPWVDVNGTYAASHASCPFTWGIRWAGVGGRR</sequence>
<dbReference type="EMBL" id="BNAR01000005">
    <property type="protein sequence ID" value="GHH42273.1"/>
    <property type="molecule type" value="Genomic_DNA"/>
</dbReference>
<dbReference type="Proteomes" id="UP000605568">
    <property type="component" value="Unassembled WGS sequence"/>
</dbReference>
<protein>
    <submittedName>
        <fullName evidence="2">Uncharacterized protein</fullName>
    </submittedName>
</protein>
<feature type="signal peptide" evidence="1">
    <location>
        <begin position="1"/>
        <end position="45"/>
    </location>
</feature>
<reference evidence="3" key="1">
    <citation type="journal article" date="2019" name="Int. J. Syst. Evol. Microbiol.">
        <title>The Global Catalogue of Microorganisms (GCM) 10K type strain sequencing project: providing services to taxonomists for standard genome sequencing and annotation.</title>
        <authorList>
            <consortium name="The Broad Institute Genomics Platform"/>
            <consortium name="The Broad Institute Genome Sequencing Center for Infectious Disease"/>
            <person name="Wu L."/>
            <person name="Ma J."/>
        </authorList>
    </citation>
    <scope>NUCLEOTIDE SEQUENCE [LARGE SCALE GENOMIC DNA]</scope>
    <source>
        <strain evidence="3">CGMCC 4.7367</strain>
    </source>
</reference>
<gene>
    <name evidence="2" type="ORF">GCM10017774_38380</name>
</gene>